<dbReference type="PANTHER" id="PTHR34653">
    <property type="match status" value="1"/>
</dbReference>
<dbReference type="GO" id="GO:0005198">
    <property type="term" value="F:structural molecule activity"/>
    <property type="evidence" value="ECO:0007669"/>
    <property type="project" value="UniProtKB-UniRule"/>
</dbReference>
<keyword evidence="7" id="KW-1185">Reference proteome</keyword>
<comment type="subcellular location">
    <subcellularLocation>
        <location evidence="1 5">Bacterial flagellum basal body</location>
    </subcellularLocation>
</comment>
<dbReference type="GO" id="GO:0009425">
    <property type="term" value="C:bacterial-type flagellum basal body"/>
    <property type="evidence" value="ECO:0007669"/>
    <property type="project" value="UniProtKB-SubCell"/>
</dbReference>
<dbReference type="GO" id="GO:0071973">
    <property type="term" value="P:bacterial-type flagellum-dependent cell motility"/>
    <property type="evidence" value="ECO:0007669"/>
    <property type="project" value="InterPro"/>
</dbReference>
<reference evidence="6 7" key="1">
    <citation type="submission" date="2018-11" db="EMBL/GenBank/DDBJ databases">
        <title>Whole genome sequencing of Pantoea sp. RIT388.</title>
        <authorList>
            <person name="Gan H.M."/>
            <person name="Hudson A.O."/>
        </authorList>
    </citation>
    <scope>NUCLEOTIDE SEQUENCE [LARGE SCALE GENOMIC DNA]</scope>
    <source>
        <strain evidence="6 7">RIT388</strain>
    </source>
</reference>
<evidence type="ECO:0000256" key="5">
    <source>
        <dbReference type="HAMAP-Rule" id="MF_00724"/>
    </source>
</evidence>
<evidence type="ECO:0000313" key="6">
    <source>
        <dbReference type="EMBL" id="RPE04618.1"/>
    </source>
</evidence>
<gene>
    <name evidence="5 6" type="primary">fliE</name>
    <name evidence="6" type="ORF">BBB56_01935</name>
</gene>
<dbReference type="GO" id="GO:0003774">
    <property type="term" value="F:cytoskeletal motor activity"/>
    <property type="evidence" value="ECO:0007669"/>
    <property type="project" value="InterPro"/>
</dbReference>
<dbReference type="EMBL" id="RMVG01000001">
    <property type="protein sequence ID" value="RPE04618.1"/>
    <property type="molecule type" value="Genomic_DNA"/>
</dbReference>
<dbReference type="Proteomes" id="UP000281332">
    <property type="component" value="Unassembled WGS sequence"/>
</dbReference>
<keyword evidence="4 5" id="KW-0975">Bacterial flagellum</keyword>
<sequence>MSINSMRGIIDQIQFQARQASGLNSSSSQAVVGSSLPFSDLLSESIHSLNQVQNNTKSQAEAYMSGASGVALNDVMVSLQKSTLALNLGVQVRNKMVSAYQEIMSMPV</sequence>
<dbReference type="PRINTS" id="PR01006">
    <property type="entry name" value="FLGHOOKFLIE"/>
</dbReference>
<protein>
    <recommendedName>
        <fullName evidence="3 5">Flagellar hook-basal body complex protein FliE</fullName>
    </recommendedName>
</protein>
<proteinExistence type="inferred from homology"/>
<dbReference type="HAMAP" id="MF_00724">
    <property type="entry name" value="FliE"/>
    <property type="match status" value="1"/>
</dbReference>
<dbReference type="InterPro" id="IPR001624">
    <property type="entry name" value="FliE"/>
</dbReference>
<keyword evidence="6" id="KW-0969">Cilium</keyword>
<keyword evidence="6" id="KW-0966">Cell projection</keyword>
<dbReference type="Pfam" id="PF02049">
    <property type="entry name" value="FliE"/>
    <property type="match status" value="1"/>
</dbReference>
<organism evidence="6 7">
    <name type="scientific">Candidatus Pantoea deserta</name>
    <dbReference type="NCBI Taxonomy" id="1869313"/>
    <lineage>
        <taxon>Bacteria</taxon>
        <taxon>Pseudomonadati</taxon>
        <taxon>Pseudomonadota</taxon>
        <taxon>Gammaproteobacteria</taxon>
        <taxon>Enterobacterales</taxon>
        <taxon>Erwiniaceae</taxon>
        <taxon>Pantoea</taxon>
    </lineage>
</organism>
<comment type="caution">
    <text evidence="6">The sequence shown here is derived from an EMBL/GenBank/DDBJ whole genome shotgun (WGS) entry which is preliminary data.</text>
</comment>
<evidence type="ECO:0000256" key="4">
    <source>
        <dbReference type="ARBA" id="ARBA00023143"/>
    </source>
</evidence>
<accession>A0A3N4PB57</accession>
<evidence type="ECO:0000256" key="3">
    <source>
        <dbReference type="ARBA" id="ARBA00018024"/>
    </source>
</evidence>
<dbReference type="OrthoDB" id="8909229at2"/>
<dbReference type="PANTHER" id="PTHR34653:SF1">
    <property type="entry name" value="FLAGELLAR HOOK-BASAL BODY COMPLEX PROTEIN FLIE"/>
    <property type="match status" value="1"/>
</dbReference>
<evidence type="ECO:0000256" key="1">
    <source>
        <dbReference type="ARBA" id="ARBA00004117"/>
    </source>
</evidence>
<evidence type="ECO:0000256" key="2">
    <source>
        <dbReference type="ARBA" id="ARBA00009272"/>
    </source>
</evidence>
<name>A0A3N4PB57_9GAMM</name>
<dbReference type="RefSeq" id="WP_123798265.1">
    <property type="nucleotide sequence ID" value="NZ_RMVG01000001.1"/>
</dbReference>
<keyword evidence="6" id="KW-0282">Flagellum</keyword>
<dbReference type="NCBIfam" id="TIGR00205">
    <property type="entry name" value="fliE"/>
    <property type="match status" value="1"/>
</dbReference>
<comment type="similarity">
    <text evidence="2 5">Belongs to the FliE family.</text>
</comment>
<evidence type="ECO:0000313" key="7">
    <source>
        <dbReference type="Proteomes" id="UP000281332"/>
    </source>
</evidence>
<dbReference type="AlphaFoldDB" id="A0A3N4PB57"/>